<sequence length="121" mass="13514">MYGIGYPELIIIGIVVLLVYLYKRSKNAANKTYSSHKTGDKPELSKKAYYTIFAVVFTVLGIIFKWFIPLLGDMFFAAGGVLILALVLGTILGVDFEMTEKQHIAKIVSDISKEANKYDKD</sequence>
<dbReference type="AlphaFoldDB" id="A0A520XG33"/>
<protein>
    <submittedName>
        <fullName evidence="2">Uncharacterized protein</fullName>
    </submittedName>
</protein>
<accession>A0A520XG33</accession>
<reference evidence="2 3" key="1">
    <citation type="submission" date="2019-01" db="EMBL/GenBank/DDBJ databases">
        <title>Insights into ecological role of a new deltaproteobacterial order Candidatus Sinidesulfobacterales (Sva0485) by metagenomics and metatranscriptomics.</title>
        <authorList>
            <person name="Tan S."/>
            <person name="Liu J."/>
            <person name="Fang Y."/>
            <person name="Hedlund B."/>
            <person name="Lian Z.-H."/>
            <person name="Huang L.-Y."/>
            <person name="Li J.-T."/>
            <person name="Huang L.-N."/>
            <person name="Li W.-J."/>
            <person name="Jiang H.-C."/>
            <person name="Dong H.-L."/>
            <person name="Shu W.-S."/>
        </authorList>
    </citation>
    <scope>NUCLEOTIDE SEQUENCE [LARGE SCALE GENOMIC DNA]</scope>
    <source>
        <strain evidence="2">AP4</strain>
    </source>
</reference>
<dbReference type="Proteomes" id="UP000322454">
    <property type="component" value="Unassembled WGS sequence"/>
</dbReference>
<feature type="transmembrane region" description="Helical" evidence="1">
    <location>
        <begin position="74"/>
        <end position="94"/>
    </location>
</feature>
<gene>
    <name evidence="2" type="ORF">EVJ48_01275</name>
</gene>
<evidence type="ECO:0000313" key="3">
    <source>
        <dbReference type="Proteomes" id="UP000322454"/>
    </source>
</evidence>
<evidence type="ECO:0000313" key="2">
    <source>
        <dbReference type="EMBL" id="RZV40148.1"/>
    </source>
</evidence>
<name>A0A520XG33_9DELT</name>
<keyword evidence="1" id="KW-0812">Transmembrane</keyword>
<comment type="caution">
    <text evidence="2">The sequence shown here is derived from an EMBL/GenBank/DDBJ whole genome shotgun (WGS) entry which is preliminary data.</text>
</comment>
<keyword evidence="1" id="KW-1133">Transmembrane helix</keyword>
<dbReference type="EMBL" id="SHMQ01000002">
    <property type="protein sequence ID" value="RZV40148.1"/>
    <property type="molecule type" value="Genomic_DNA"/>
</dbReference>
<proteinExistence type="predicted"/>
<feature type="transmembrane region" description="Helical" evidence="1">
    <location>
        <begin position="48"/>
        <end position="68"/>
    </location>
</feature>
<keyword evidence="1" id="KW-0472">Membrane</keyword>
<evidence type="ECO:0000256" key="1">
    <source>
        <dbReference type="SAM" id="Phobius"/>
    </source>
</evidence>
<organism evidence="2 3">
    <name type="scientific">Candidatus Acidulodesulfobacterium acidiphilum</name>
    <dbReference type="NCBI Taxonomy" id="2597224"/>
    <lineage>
        <taxon>Bacteria</taxon>
        <taxon>Deltaproteobacteria</taxon>
        <taxon>Candidatus Acidulodesulfobacterales</taxon>
        <taxon>Candidatus Acidulodesulfobacterium</taxon>
    </lineage>
</organism>
<feature type="transmembrane region" description="Helical" evidence="1">
    <location>
        <begin position="6"/>
        <end position="22"/>
    </location>
</feature>